<evidence type="ECO:0000313" key="4">
    <source>
        <dbReference type="Proteomes" id="UP000245207"/>
    </source>
</evidence>
<feature type="region of interest" description="Disordered" evidence="2">
    <location>
        <begin position="382"/>
        <end position="411"/>
    </location>
</feature>
<dbReference type="InterPro" id="IPR004252">
    <property type="entry name" value="Probable_transposase_24"/>
</dbReference>
<comment type="caution">
    <text evidence="3">The sequence shown here is derived from an EMBL/GenBank/DDBJ whole genome shotgun (WGS) entry which is preliminary data.</text>
</comment>
<organism evidence="3 4">
    <name type="scientific">Artemisia annua</name>
    <name type="common">Sweet wormwood</name>
    <dbReference type="NCBI Taxonomy" id="35608"/>
    <lineage>
        <taxon>Eukaryota</taxon>
        <taxon>Viridiplantae</taxon>
        <taxon>Streptophyta</taxon>
        <taxon>Embryophyta</taxon>
        <taxon>Tracheophyta</taxon>
        <taxon>Spermatophyta</taxon>
        <taxon>Magnoliopsida</taxon>
        <taxon>eudicotyledons</taxon>
        <taxon>Gunneridae</taxon>
        <taxon>Pentapetalae</taxon>
        <taxon>asterids</taxon>
        <taxon>campanulids</taxon>
        <taxon>Asterales</taxon>
        <taxon>Asteraceae</taxon>
        <taxon>Asteroideae</taxon>
        <taxon>Anthemideae</taxon>
        <taxon>Artemisiinae</taxon>
        <taxon>Artemisia</taxon>
    </lineage>
</organism>
<evidence type="ECO:0000256" key="1">
    <source>
        <dbReference type="SAM" id="Coils"/>
    </source>
</evidence>
<accession>A0A2U1MFT8</accession>
<gene>
    <name evidence="3" type="ORF">CTI12_AA387790</name>
</gene>
<keyword evidence="4" id="KW-1185">Reference proteome</keyword>
<name>A0A2U1MFT8_ARTAN</name>
<feature type="compositionally biased region" description="Polar residues" evidence="2">
    <location>
        <begin position="120"/>
        <end position="145"/>
    </location>
</feature>
<feature type="compositionally biased region" description="Polar residues" evidence="2">
    <location>
        <begin position="156"/>
        <end position="166"/>
    </location>
</feature>
<evidence type="ECO:0000313" key="3">
    <source>
        <dbReference type="EMBL" id="PWA60130.1"/>
    </source>
</evidence>
<dbReference type="EMBL" id="PKPP01005435">
    <property type="protein sequence ID" value="PWA60130.1"/>
    <property type="molecule type" value="Genomic_DNA"/>
</dbReference>
<proteinExistence type="predicted"/>
<sequence length="561" mass="62892">MSIRDNNRQMSEHGVQRLHSETFAEWFQDHIEKLHMTGDQRITGELRALATNYKLNTETGVFNGSKLDFCCHSGLTGQNGPKLASFWDSVVECKFNLGLQWGIRCFDVSGIGMPSRKANRVSTRGRNNSQQAEDVTEVGSNQLNAAQGMASRRHNGVSTRGHNNSQQDEDDKFDLPPGSDDWILKSFGRKVKNWRARVKKDYYDPTLPFREQITFKPKRVLASQWKRLVKYWNKGKSKRLSEKNKANRAKKKMVQVTGKTSYAQVREKQKVILGREPTRKELFRACFSKDGNTQNEEAAEAIEQMEELTSQLSEHELDEPGPQDIYSKVMGNDKNGTAEMYGLGVRASDVWGVVPSRSARHRDKLQWKSTAERLSAELAQYKARDAQRQGSSDNDSHGPNVPHPSPQGLIANEPRPLRGFLALDVKSCWLLSSCFYVRFYCFGYSDLLMMLGEENIPMPPPVVNDTTDVINDNNVSAGGHVEPVSCASPATDANVIEPGLRSGNVLNESQVEKKSANVHVSGAETPQIVFIINQISLQYLTVNWCQSLKFSSNTEASLGTV</sequence>
<evidence type="ECO:0000256" key="2">
    <source>
        <dbReference type="SAM" id="MobiDB-lite"/>
    </source>
</evidence>
<dbReference type="Pfam" id="PF03004">
    <property type="entry name" value="Transposase_24"/>
    <property type="match status" value="1"/>
</dbReference>
<dbReference type="OrthoDB" id="1745817at2759"/>
<dbReference type="PANTHER" id="PTHR33144">
    <property type="entry name" value="OS10G0409366 PROTEIN-RELATED"/>
    <property type="match status" value="1"/>
</dbReference>
<protein>
    <submittedName>
        <fullName evidence="3">Transposase, Ptta/En/Spm</fullName>
    </submittedName>
</protein>
<reference evidence="3 4" key="1">
    <citation type="journal article" date="2018" name="Mol. Plant">
        <title>The genome of Artemisia annua provides insight into the evolution of Asteraceae family and artemisinin biosynthesis.</title>
        <authorList>
            <person name="Shen Q."/>
            <person name="Zhang L."/>
            <person name="Liao Z."/>
            <person name="Wang S."/>
            <person name="Yan T."/>
            <person name="Shi P."/>
            <person name="Liu M."/>
            <person name="Fu X."/>
            <person name="Pan Q."/>
            <person name="Wang Y."/>
            <person name="Lv Z."/>
            <person name="Lu X."/>
            <person name="Zhang F."/>
            <person name="Jiang W."/>
            <person name="Ma Y."/>
            <person name="Chen M."/>
            <person name="Hao X."/>
            <person name="Li L."/>
            <person name="Tang Y."/>
            <person name="Lv G."/>
            <person name="Zhou Y."/>
            <person name="Sun X."/>
            <person name="Brodelius P.E."/>
            <person name="Rose J.K.C."/>
            <person name="Tang K."/>
        </authorList>
    </citation>
    <scope>NUCLEOTIDE SEQUENCE [LARGE SCALE GENOMIC DNA]</scope>
    <source>
        <strain evidence="4">cv. Huhao1</strain>
        <tissue evidence="3">Leaf</tissue>
    </source>
</reference>
<keyword evidence="1" id="KW-0175">Coiled coil</keyword>
<dbReference type="AlphaFoldDB" id="A0A2U1MFT8"/>
<dbReference type="Proteomes" id="UP000245207">
    <property type="component" value="Unassembled WGS sequence"/>
</dbReference>
<feature type="coiled-coil region" evidence="1">
    <location>
        <begin position="291"/>
        <end position="318"/>
    </location>
</feature>
<feature type="region of interest" description="Disordered" evidence="2">
    <location>
        <begin position="115"/>
        <end position="177"/>
    </location>
</feature>